<reference evidence="1" key="1">
    <citation type="submission" date="2019-06" db="EMBL/GenBank/DDBJ databases">
        <authorList>
            <person name="Zheng W."/>
        </authorList>
    </citation>
    <scope>NUCLEOTIDE SEQUENCE</scope>
    <source>
        <strain evidence="1">QDHG01</strain>
    </source>
</reference>
<dbReference type="EMBL" id="RRYP01024365">
    <property type="protein sequence ID" value="TNV72086.1"/>
    <property type="molecule type" value="Genomic_DNA"/>
</dbReference>
<evidence type="ECO:0000313" key="2">
    <source>
        <dbReference type="Proteomes" id="UP000785679"/>
    </source>
</evidence>
<evidence type="ECO:0000313" key="1">
    <source>
        <dbReference type="EMBL" id="TNV72086.1"/>
    </source>
</evidence>
<protein>
    <submittedName>
        <fullName evidence="1">Uncharacterized protein</fullName>
    </submittedName>
</protein>
<comment type="caution">
    <text evidence="1">The sequence shown here is derived from an EMBL/GenBank/DDBJ whole genome shotgun (WGS) entry which is preliminary data.</text>
</comment>
<dbReference type="AlphaFoldDB" id="A0A8J8NCA5"/>
<sequence>MLLLQLIPYSDRTGVCLIQQLISLNNLSISLLLVKFEFITESFIIIIYRKILPQISHLYVLQRQINQVSMEYPKQPQQSQDSSDRSKLCELFKAYFPDKALQVSQHSKQTLLFSWMSQTPP</sequence>
<proteinExistence type="predicted"/>
<name>A0A8J8NCA5_HALGN</name>
<dbReference type="Proteomes" id="UP000785679">
    <property type="component" value="Unassembled WGS sequence"/>
</dbReference>
<gene>
    <name evidence="1" type="ORF">FGO68_gene10947</name>
</gene>
<organism evidence="1 2">
    <name type="scientific">Halteria grandinella</name>
    <dbReference type="NCBI Taxonomy" id="5974"/>
    <lineage>
        <taxon>Eukaryota</taxon>
        <taxon>Sar</taxon>
        <taxon>Alveolata</taxon>
        <taxon>Ciliophora</taxon>
        <taxon>Intramacronucleata</taxon>
        <taxon>Spirotrichea</taxon>
        <taxon>Stichotrichia</taxon>
        <taxon>Sporadotrichida</taxon>
        <taxon>Halteriidae</taxon>
        <taxon>Halteria</taxon>
    </lineage>
</organism>
<keyword evidence="2" id="KW-1185">Reference proteome</keyword>
<accession>A0A8J8NCA5</accession>